<sequence>MSEWAAKRFWTAAEAVEAGDGYGVRLDGRPVRTPAKAELVVPTLPLARKIAAEWDAQEGEIRPATMPMTRAANAAIDRVAREQEAVAAMLAEYGGSDVLCYRADSPAGLVARQAEAWDPLLDWAESAFSVRLRTTTGVMHVAQDREALDRLHAEVRLLDIWALTAFHDLVCLSGSLVIGLAALRDQAPVEALWRVSRIDESWQQEQWGSDEEAESVARKKENDFLNAKRFHDLSRPL</sequence>
<dbReference type="PANTHER" id="PTHR21013">
    <property type="entry name" value="ATP SYNTHASE MITOCHONDRIAL F1 COMPLEX ASSEMBLY FACTOR 2/ATP12 PROTEIN, MITOCHONDRIAL PRECURSOR"/>
    <property type="match status" value="1"/>
</dbReference>
<dbReference type="Gene3D" id="3.30.2180.10">
    <property type="entry name" value="ATP12-like"/>
    <property type="match status" value="1"/>
</dbReference>
<keyword evidence="3" id="KW-0143">Chaperone</keyword>
<gene>
    <name evidence="4" type="ORF">ACFFU4_09380</name>
</gene>
<protein>
    <submittedName>
        <fullName evidence="4">ATP12 family chaperone protein</fullName>
    </submittedName>
</protein>
<dbReference type="Gene3D" id="1.10.3580.10">
    <property type="entry name" value="ATP12 ATPase"/>
    <property type="match status" value="1"/>
</dbReference>
<dbReference type="InterPro" id="IPR011419">
    <property type="entry name" value="ATP12_ATP_synth-F1-assembly"/>
</dbReference>
<evidence type="ECO:0000256" key="1">
    <source>
        <dbReference type="ARBA" id="ARBA00008231"/>
    </source>
</evidence>
<dbReference type="RefSeq" id="WP_377069388.1">
    <property type="nucleotide sequence ID" value="NZ_JBHMEC010000015.1"/>
</dbReference>
<dbReference type="Proteomes" id="UP001589670">
    <property type="component" value="Unassembled WGS sequence"/>
</dbReference>
<dbReference type="InterPro" id="IPR023335">
    <property type="entry name" value="ATP12_ortho_dom_sf"/>
</dbReference>
<evidence type="ECO:0000313" key="5">
    <source>
        <dbReference type="Proteomes" id="UP001589670"/>
    </source>
</evidence>
<keyword evidence="2" id="KW-0809">Transit peptide</keyword>
<dbReference type="InterPro" id="IPR042272">
    <property type="entry name" value="ATP12_ATP_synth-F1-assembly_N"/>
</dbReference>
<dbReference type="EMBL" id="JBHMEC010000015">
    <property type="protein sequence ID" value="MFB9149958.1"/>
    <property type="molecule type" value="Genomic_DNA"/>
</dbReference>
<reference evidence="4 5" key="1">
    <citation type="submission" date="2024-09" db="EMBL/GenBank/DDBJ databases">
        <authorList>
            <person name="Sun Q."/>
            <person name="Mori K."/>
        </authorList>
    </citation>
    <scope>NUCLEOTIDE SEQUENCE [LARGE SCALE GENOMIC DNA]</scope>
    <source>
        <strain evidence="4 5">CECT 9424</strain>
    </source>
</reference>
<dbReference type="SUPFAM" id="SSF160909">
    <property type="entry name" value="ATP12-like"/>
    <property type="match status" value="1"/>
</dbReference>
<keyword evidence="5" id="KW-1185">Reference proteome</keyword>
<accession>A0ABV5HZW6</accession>
<comment type="caution">
    <text evidence="4">The sequence shown here is derived from an EMBL/GenBank/DDBJ whole genome shotgun (WGS) entry which is preliminary data.</text>
</comment>
<evidence type="ECO:0000256" key="3">
    <source>
        <dbReference type="ARBA" id="ARBA00023186"/>
    </source>
</evidence>
<organism evidence="4 5">
    <name type="scientific">Roseovarius ramblicola</name>
    <dbReference type="NCBI Taxonomy" id="2022336"/>
    <lineage>
        <taxon>Bacteria</taxon>
        <taxon>Pseudomonadati</taxon>
        <taxon>Pseudomonadota</taxon>
        <taxon>Alphaproteobacteria</taxon>
        <taxon>Rhodobacterales</taxon>
        <taxon>Roseobacteraceae</taxon>
        <taxon>Roseovarius</taxon>
    </lineage>
</organism>
<dbReference type="Pfam" id="PF07542">
    <property type="entry name" value="ATP12"/>
    <property type="match status" value="1"/>
</dbReference>
<evidence type="ECO:0000313" key="4">
    <source>
        <dbReference type="EMBL" id="MFB9149958.1"/>
    </source>
</evidence>
<comment type="similarity">
    <text evidence="1">Belongs to the ATP12 family.</text>
</comment>
<proteinExistence type="inferred from homology"/>
<dbReference type="PANTHER" id="PTHR21013:SF10">
    <property type="entry name" value="ATP SYNTHASE MITOCHONDRIAL F1 COMPLEX ASSEMBLY FACTOR 2"/>
    <property type="match status" value="1"/>
</dbReference>
<name>A0ABV5HZW6_9RHOB</name>
<evidence type="ECO:0000256" key="2">
    <source>
        <dbReference type="ARBA" id="ARBA00022946"/>
    </source>
</evidence>